<dbReference type="Pfam" id="PF24705">
    <property type="entry name" value="DUF7668"/>
    <property type="match status" value="1"/>
</dbReference>
<evidence type="ECO:0000259" key="1">
    <source>
        <dbReference type="Pfam" id="PF24705"/>
    </source>
</evidence>
<dbReference type="OrthoDB" id="965084at2"/>
<dbReference type="Proteomes" id="UP000270291">
    <property type="component" value="Unassembled WGS sequence"/>
</dbReference>
<keyword evidence="3" id="KW-1185">Reference proteome</keyword>
<proteinExistence type="predicted"/>
<evidence type="ECO:0000313" key="3">
    <source>
        <dbReference type="Proteomes" id="UP000270291"/>
    </source>
</evidence>
<gene>
    <name evidence="2" type="ORF">EI293_18575</name>
</gene>
<dbReference type="EMBL" id="RWIU01000007">
    <property type="protein sequence ID" value="RSK40945.1"/>
    <property type="molecule type" value="Genomic_DNA"/>
</dbReference>
<dbReference type="InterPro" id="IPR056085">
    <property type="entry name" value="DUF7668"/>
</dbReference>
<dbReference type="RefSeq" id="WP_125440047.1">
    <property type="nucleotide sequence ID" value="NZ_RWIU01000007.1"/>
</dbReference>
<evidence type="ECO:0000313" key="2">
    <source>
        <dbReference type="EMBL" id="RSK40945.1"/>
    </source>
</evidence>
<comment type="caution">
    <text evidence="2">The sequence shown here is derived from an EMBL/GenBank/DDBJ whole genome shotgun (WGS) entry which is preliminary data.</text>
</comment>
<sequence>MQPIDFTFPVKRFVDLLLAENYQAVIEQSFHKDRLQAVDIEEAIRLFPGCLTAPPISAYETLDVYKYDNGSGYMLEFFLWIDQEQSDLIITIDAIWSDNELHYSFWNIYGT</sequence>
<name>A0A3R9MFK5_9BACT</name>
<accession>A0A3R9MFK5</accession>
<dbReference type="AlphaFoldDB" id="A0A3R9MFK5"/>
<reference evidence="2 3" key="1">
    <citation type="submission" date="2018-12" db="EMBL/GenBank/DDBJ databases">
        <authorList>
            <person name="Feng G."/>
            <person name="Zhu H."/>
        </authorList>
    </citation>
    <scope>NUCLEOTIDE SEQUENCE [LARGE SCALE GENOMIC DNA]</scope>
    <source>
        <strain evidence="2 3">LMG 26000</strain>
    </source>
</reference>
<protein>
    <recommendedName>
        <fullName evidence="1">DUF7668 domain-containing protein</fullName>
    </recommendedName>
</protein>
<organism evidence="2 3">
    <name type="scientific">Hymenobacter perfusus</name>
    <dbReference type="NCBI Taxonomy" id="1236770"/>
    <lineage>
        <taxon>Bacteria</taxon>
        <taxon>Pseudomonadati</taxon>
        <taxon>Bacteroidota</taxon>
        <taxon>Cytophagia</taxon>
        <taxon>Cytophagales</taxon>
        <taxon>Hymenobacteraceae</taxon>
        <taxon>Hymenobacter</taxon>
    </lineage>
</organism>
<feature type="domain" description="DUF7668" evidence="1">
    <location>
        <begin position="14"/>
        <end position="109"/>
    </location>
</feature>